<proteinExistence type="predicted"/>
<reference evidence="2 3" key="2">
    <citation type="submission" date="2015-05" db="EMBL/GenBank/DDBJ databases">
        <title>Lifestyle Evolution in Cyanobacterial Symbionts of Sponges.</title>
        <authorList>
            <person name="Burgsdorf I."/>
            <person name="Slaby B.M."/>
            <person name="Handley K.M."/>
            <person name="Haber M."/>
            <person name="Blom J."/>
            <person name="Marshall C.W."/>
            <person name="Gilbert J.A."/>
            <person name="Hentschel U."/>
            <person name="Steindler L."/>
        </authorList>
    </citation>
    <scope>NUCLEOTIDE SEQUENCE [LARGE SCALE GENOMIC DNA]</scope>
    <source>
        <strain evidence="2">15L</strain>
    </source>
</reference>
<comment type="caution">
    <text evidence="2">The sequence shown here is derived from an EMBL/GenBank/DDBJ whole genome shotgun (WGS) entry which is preliminary data.</text>
</comment>
<feature type="region of interest" description="Disordered" evidence="1">
    <location>
        <begin position="1"/>
        <end position="59"/>
    </location>
</feature>
<organism evidence="2 3">
    <name type="scientific">Candidatus Synechococcus spongiarum 15L</name>
    <dbReference type="NCBI Taxonomy" id="1608419"/>
    <lineage>
        <taxon>Bacteria</taxon>
        <taxon>Bacillati</taxon>
        <taxon>Cyanobacteriota</taxon>
        <taxon>Cyanophyceae</taxon>
        <taxon>Synechococcales</taxon>
        <taxon>Synechococcaceae</taxon>
        <taxon>Synechococcus</taxon>
    </lineage>
</organism>
<evidence type="ECO:0000313" key="3">
    <source>
        <dbReference type="Proteomes" id="UP000035037"/>
    </source>
</evidence>
<dbReference type="AlphaFoldDB" id="A0A0G8AZX3"/>
<dbReference type="EMBL" id="JYFQ01000017">
    <property type="protein sequence ID" value="KKZ14533.1"/>
    <property type="molecule type" value="Genomic_DNA"/>
</dbReference>
<name>A0A0G8AZX3_9SYNE</name>
<protein>
    <submittedName>
        <fullName evidence="2">Uncharacterized protein</fullName>
    </submittedName>
</protein>
<dbReference type="Proteomes" id="UP000035037">
    <property type="component" value="Unassembled WGS sequence"/>
</dbReference>
<sequence>MALSAQGRQRQAALAGRMGPVRKAQQERPLAPELKQQELRDMREAPLGTPLERSGPQQG</sequence>
<reference evidence="2 3" key="1">
    <citation type="submission" date="2015-02" db="EMBL/GenBank/DDBJ databases">
        <authorList>
            <person name="Slaby B."/>
            <person name="Hentschel U."/>
        </authorList>
    </citation>
    <scope>NUCLEOTIDE SEQUENCE [LARGE SCALE GENOMIC DNA]</scope>
    <source>
        <strain evidence="2">15L</strain>
    </source>
</reference>
<evidence type="ECO:0000256" key="1">
    <source>
        <dbReference type="SAM" id="MobiDB-lite"/>
    </source>
</evidence>
<evidence type="ECO:0000313" key="2">
    <source>
        <dbReference type="EMBL" id="KKZ14533.1"/>
    </source>
</evidence>
<feature type="compositionally biased region" description="Low complexity" evidence="1">
    <location>
        <begin position="1"/>
        <end position="17"/>
    </location>
</feature>
<feature type="compositionally biased region" description="Basic and acidic residues" evidence="1">
    <location>
        <begin position="35"/>
        <end position="44"/>
    </location>
</feature>
<gene>
    <name evidence="2" type="ORF">TQ37_00890</name>
</gene>
<accession>A0A0G8AZX3</accession>